<evidence type="ECO:0000256" key="13">
    <source>
        <dbReference type="PIRSR" id="PIRSR602401-1"/>
    </source>
</evidence>
<evidence type="ECO:0000256" key="5">
    <source>
        <dbReference type="ARBA" id="ARBA00022617"/>
    </source>
</evidence>
<accession>A0ABD0Y0S5</accession>
<feature type="binding site" description="axial binding residue" evidence="13">
    <location>
        <position position="436"/>
    </location>
    <ligand>
        <name>heme</name>
        <dbReference type="ChEBI" id="CHEBI:30413"/>
    </ligand>
    <ligandPart>
        <name>Fe</name>
        <dbReference type="ChEBI" id="CHEBI:18248"/>
    </ligandPart>
</feature>
<dbReference type="InterPro" id="IPR017972">
    <property type="entry name" value="Cyt_P450_CS"/>
</dbReference>
<name>A0ABD0Y0S5_9HEMI</name>
<dbReference type="PANTHER" id="PTHR24292:SF54">
    <property type="entry name" value="CYP9F3-RELATED"/>
    <property type="match status" value="1"/>
</dbReference>
<keyword evidence="10 13" id="KW-0408">Iron</keyword>
<dbReference type="PRINTS" id="PR00463">
    <property type="entry name" value="EP450I"/>
</dbReference>
<gene>
    <name evidence="15" type="ORF">AAG570_005244</name>
</gene>
<dbReference type="GO" id="GO:0004497">
    <property type="term" value="F:monooxygenase activity"/>
    <property type="evidence" value="ECO:0007669"/>
    <property type="project" value="UniProtKB-KW"/>
</dbReference>
<evidence type="ECO:0000256" key="7">
    <source>
        <dbReference type="ARBA" id="ARBA00022824"/>
    </source>
</evidence>
<evidence type="ECO:0008006" key="17">
    <source>
        <dbReference type="Google" id="ProtNLM"/>
    </source>
</evidence>
<comment type="cofactor">
    <cofactor evidence="1 13">
        <name>heme</name>
        <dbReference type="ChEBI" id="CHEBI:30413"/>
    </cofactor>
</comment>
<dbReference type="Pfam" id="PF00067">
    <property type="entry name" value="p450"/>
    <property type="match status" value="1"/>
</dbReference>
<evidence type="ECO:0000256" key="3">
    <source>
        <dbReference type="ARBA" id="ARBA00004406"/>
    </source>
</evidence>
<dbReference type="SUPFAM" id="SSF48264">
    <property type="entry name" value="Cytochrome P450"/>
    <property type="match status" value="1"/>
</dbReference>
<keyword evidence="6 13" id="KW-0479">Metal-binding</keyword>
<evidence type="ECO:0000256" key="12">
    <source>
        <dbReference type="ARBA" id="ARBA00023136"/>
    </source>
</evidence>
<evidence type="ECO:0000313" key="15">
    <source>
        <dbReference type="EMBL" id="KAL1116772.1"/>
    </source>
</evidence>
<dbReference type="Gene3D" id="1.10.630.10">
    <property type="entry name" value="Cytochrome P450"/>
    <property type="match status" value="1"/>
</dbReference>
<dbReference type="PANTHER" id="PTHR24292">
    <property type="entry name" value="CYTOCHROME P450"/>
    <property type="match status" value="1"/>
</dbReference>
<keyword evidence="12" id="KW-0472">Membrane</keyword>
<comment type="subcellular location">
    <subcellularLocation>
        <location evidence="3">Endoplasmic reticulum membrane</location>
        <topology evidence="3">Peripheral membrane protein</topology>
    </subcellularLocation>
    <subcellularLocation>
        <location evidence="2">Microsome membrane</location>
        <topology evidence="2">Peripheral membrane protein</topology>
    </subcellularLocation>
</comment>
<keyword evidence="5 13" id="KW-0349">Heme</keyword>
<dbReference type="InterPro" id="IPR001128">
    <property type="entry name" value="Cyt_P450"/>
</dbReference>
<keyword evidence="11 14" id="KW-0503">Monooxygenase</keyword>
<dbReference type="GO" id="GO:0005789">
    <property type="term" value="C:endoplasmic reticulum membrane"/>
    <property type="evidence" value="ECO:0007669"/>
    <property type="project" value="UniProtKB-SubCell"/>
</dbReference>
<dbReference type="AlphaFoldDB" id="A0ABD0Y0S5"/>
<comment type="caution">
    <text evidence="15">The sequence shown here is derived from an EMBL/GenBank/DDBJ whole genome shotgun (WGS) entry which is preliminary data.</text>
</comment>
<dbReference type="EMBL" id="JBFDAA010000017">
    <property type="protein sequence ID" value="KAL1116772.1"/>
    <property type="molecule type" value="Genomic_DNA"/>
</dbReference>
<proteinExistence type="inferred from homology"/>
<dbReference type="FunFam" id="1.10.630.10:FF:000042">
    <property type="entry name" value="Cytochrome P450"/>
    <property type="match status" value="1"/>
</dbReference>
<dbReference type="PRINTS" id="PR00385">
    <property type="entry name" value="P450"/>
</dbReference>
<keyword evidence="8" id="KW-0492">Microsome</keyword>
<dbReference type="GO" id="GO:0046872">
    <property type="term" value="F:metal ion binding"/>
    <property type="evidence" value="ECO:0007669"/>
    <property type="project" value="UniProtKB-KW"/>
</dbReference>
<keyword evidence="7" id="KW-0256">Endoplasmic reticulum</keyword>
<dbReference type="InterPro" id="IPR002401">
    <property type="entry name" value="Cyt_P450_E_grp-I"/>
</dbReference>
<reference evidence="15 16" key="1">
    <citation type="submission" date="2024-07" db="EMBL/GenBank/DDBJ databases">
        <title>Chromosome-level genome assembly of the water stick insect Ranatra chinensis (Heteroptera: Nepidae).</title>
        <authorList>
            <person name="Liu X."/>
        </authorList>
    </citation>
    <scope>NUCLEOTIDE SEQUENCE [LARGE SCALE GENOMIC DNA]</scope>
    <source>
        <strain evidence="15">Cailab_2021Rc</strain>
        <tissue evidence="15">Muscle</tissue>
    </source>
</reference>
<dbReference type="InterPro" id="IPR050476">
    <property type="entry name" value="Insect_CytP450_Detox"/>
</dbReference>
<dbReference type="Proteomes" id="UP001558652">
    <property type="component" value="Unassembled WGS sequence"/>
</dbReference>
<evidence type="ECO:0000256" key="9">
    <source>
        <dbReference type="ARBA" id="ARBA00023002"/>
    </source>
</evidence>
<keyword evidence="9 14" id="KW-0560">Oxidoreductase</keyword>
<evidence type="ECO:0000313" key="16">
    <source>
        <dbReference type="Proteomes" id="UP001558652"/>
    </source>
</evidence>
<protein>
    <recommendedName>
        <fullName evidence="17">Cytochrome P450</fullName>
    </recommendedName>
</protein>
<dbReference type="PROSITE" id="PS00086">
    <property type="entry name" value="CYTOCHROME_P450"/>
    <property type="match status" value="1"/>
</dbReference>
<evidence type="ECO:0000256" key="14">
    <source>
        <dbReference type="RuleBase" id="RU000461"/>
    </source>
</evidence>
<keyword evidence="16" id="KW-1185">Reference proteome</keyword>
<evidence type="ECO:0000256" key="10">
    <source>
        <dbReference type="ARBA" id="ARBA00023004"/>
    </source>
</evidence>
<sequence length="438" mass="50488">MARKFKYWAKKGVPSPPPTPVFGNILPMFTLKMNMGQCYREIYRAFPGRDYVGMYSFTIPQVLIRSPQLVEKVLIKDFANFVDHGFDVDEERNWIDLSLFNLTGNKWRAVRNKMTPTFTSGKLKGMMEQMVVCGDHLVSYIRQRVGQDVDFTEMMIAYSTEVVGSCAFGLDVTDWEKTKEFRRMGQKVLKMNIPRYLGFLCMFNLPWLGRALRARFTPTDVAKYFTDIILNNFEDRKRRGYLRNDFVQLLIQLREKGSVEIATKDPDDDYLSVTDSKGVQSFEFTDKMLVAQSFTFVMAGFDAMSSSLLFTALELARHPEVQEKARAEVKQILAKHGEFTYQAVREMTYLDQCINESFRLHPLVDVVFRLCTKEYTMDDGVVIDVGTKVIVPVLALHKDPEYFPEPELFKPERFDPTKNTIPPCTFLPFGAGPRMCIG</sequence>
<evidence type="ECO:0000256" key="4">
    <source>
        <dbReference type="ARBA" id="ARBA00010617"/>
    </source>
</evidence>
<evidence type="ECO:0000256" key="1">
    <source>
        <dbReference type="ARBA" id="ARBA00001971"/>
    </source>
</evidence>
<evidence type="ECO:0000256" key="6">
    <source>
        <dbReference type="ARBA" id="ARBA00022723"/>
    </source>
</evidence>
<evidence type="ECO:0000256" key="8">
    <source>
        <dbReference type="ARBA" id="ARBA00022848"/>
    </source>
</evidence>
<evidence type="ECO:0000256" key="2">
    <source>
        <dbReference type="ARBA" id="ARBA00004174"/>
    </source>
</evidence>
<organism evidence="15 16">
    <name type="scientific">Ranatra chinensis</name>
    <dbReference type="NCBI Taxonomy" id="642074"/>
    <lineage>
        <taxon>Eukaryota</taxon>
        <taxon>Metazoa</taxon>
        <taxon>Ecdysozoa</taxon>
        <taxon>Arthropoda</taxon>
        <taxon>Hexapoda</taxon>
        <taxon>Insecta</taxon>
        <taxon>Pterygota</taxon>
        <taxon>Neoptera</taxon>
        <taxon>Paraneoptera</taxon>
        <taxon>Hemiptera</taxon>
        <taxon>Heteroptera</taxon>
        <taxon>Panheteroptera</taxon>
        <taxon>Nepomorpha</taxon>
        <taxon>Nepidae</taxon>
        <taxon>Ranatrinae</taxon>
        <taxon>Ranatra</taxon>
    </lineage>
</organism>
<comment type="similarity">
    <text evidence="4 14">Belongs to the cytochrome P450 family.</text>
</comment>
<dbReference type="InterPro" id="IPR036396">
    <property type="entry name" value="Cyt_P450_sf"/>
</dbReference>
<evidence type="ECO:0000256" key="11">
    <source>
        <dbReference type="ARBA" id="ARBA00023033"/>
    </source>
</evidence>
<dbReference type="CDD" id="cd11056">
    <property type="entry name" value="CYP6-like"/>
    <property type="match status" value="1"/>
</dbReference>